<evidence type="ECO:0000313" key="11">
    <source>
        <dbReference type="Proteomes" id="UP000271380"/>
    </source>
</evidence>
<dbReference type="GO" id="GO:0005886">
    <property type="term" value="C:plasma membrane"/>
    <property type="evidence" value="ECO:0007669"/>
    <property type="project" value="UniProtKB-SubCell"/>
</dbReference>
<evidence type="ECO:0000256" key="6">
    <source>
        <dbReference type="ARBA" id="ARBA00022692"/>
    </source>
</evidence>
<sequence>MPHSIMMGMAADRILGDPHTPWHPVALFGRFAATVEKRTYSDHKVAGVFYTAVCVIPPTALSIWAYRRFPEFSTALALYIALGGTTLEKTGERMHKALEVDDIDAARALVPWLCSRDPQLLDEAGIVRATVESLAENTSDAAIAPLFWAGIGGAPLVVLHRVVNTLDAMVGYKNQRYQEFGWTAARLDDLLGYFPARLTALIHTVTANEHIQDAVRAWREDAPRHPSPNAGPVEATAAAHLGVSLGGKTRYAYGVEMRPILGTGPAPTIETITQAVKLARTTQIIAAGVAMGLRGLRRYRRI</sequence>
<comment type="function">
    <text evidence="9">Converts cobyric acid to cobinamide by the addition of aminopropanol on the F carboxylic group.</text>
</comment>
<dbReference type="AlphaFoldDB" id="A0AB38VSW1"/>
<dbReference type="Pfam" id="PF03186">
    <property type="entry name" value="CobD_Cbib"/>
    <property type="match status" value="1"/>
</dbReference>
<dbReference type="PANTHER" id="PTHR34308:SF1">
    <property type="entry name" value="COBALAMIN BIOSYNTHESIS PROTEIN CBIB"/>
    <property type="match status" value="1"/>
</dbReference>
<gene>
    <name evidence="9 10" type="primary">cobD</name>
    <name evidence="10" type="ORF">NCTC949_01325</name>
</gene>
<dbReference type="HAMAP" id="MF_00024">
    <property type="entry name" value="CobD_CbiB"/>
    <property type="match status" value="1"/>
</dbReference>
<comment type="pathway">
    <text evidence="2 9">Cofactor biosynthesis; adenosylcobalamin biosynthesis.</text>
</comment>
<dbReference type="NCBIfam" id="TIGR00380">
    <property type="entry name" value="cobal_cbiB"/>
    <property type="match status" value="1"/>
</dbReference>
<evidence type="ECO:0000256" key="5">
    <source>
        <dbReference type="ARBA" id="ARBA00022573"/>
    </source>
</evidence>
<keyword evidence="6 9" id="KW-0812">Transmembrane</keyword>
<comment type="similarity">
    <text evidence="3 9">Belongs to the CobD/CbiB family.</text>
</comment>
<comment type="caution">
    <text evidence="9">Lacks conserved residue(s) required for the propagation of feature annotation.</text>
</comment>
<proteinExistence type="inferred from homology"/>
<evidence type="ECO:0000256" key="7">
    <source>
        <dbReference type="ARBA" id="ARBA00022989"/>
    </source>
</evidence>
<evidence type="ECO:0000256" key="2">
    <source>
        <dbReference type="ARBA" id="ARBA00004953"/>
    </source>
</evidence>
<evidence type="ECO:0000256" key="1">
    <source>
        <dbReference type="ARBA" id="ARBA00004651"/>
    </source>
</evidence>
<keyword evidence="8 9" id="KW-0472">Membrane</keyword>
<evidence type="ECO:0000256" key="8">
    <source>
        <dbReference type="ARBA" id="ARBA00023136"/>
    </source>
</evidence>
<evidence type="ECO:0000256" key="3">
    <source>
        <dbReference type="ARBA" id="ARBA00006263"/>
    </source>
</evidence>
<dbReference type="EMBL" id="LR134377">
    <property type="protein sequence ID" value="VEH06822.1"/>
    <property type="molecule type" value="Genomic_DNA"/>
</dbReference>
<evidence type="ECO:0000256" key="4">
    <source>
        <dbReference type="ARBA" id="ARBA00022475"/>
    </source>
</evidence>
<keyword evidence="5 9" id="KW-0169">Cobalamin biosynthesis</keyword>
<feature type="transmembrane region" description="Helical" evidence="9">
    <location>
        <begin position="47"/>
        <end position="66"/>
    </location>
</feature>
<accession>A0AB38VSW1</accession>
<dbReference type="InterPro" id="IPR004485">
    <property type="entry name" value="Cobalamin_biosynth_CobD/CbiB"/>
</dbReference>
<protein>
    <recommendedName>
        <fullName evidence="9">Cobalamin biosynthesis protein CobD</fullName>
    </recommendedName>
</protein>
<dbReference type="GO" id="GO:0009236">
    <property type="term" value="P:cobalamin biosynthetic process"/>
    <property type="evidence" value="ECO:0007669"/>
    <property type="project" value="UniProtKB-UniRule"/>
</dbReference>
<organism evidence="10 11">
    <name type="scientific">Corynebacterium kutscheri</name>
    <dbReference type="NCBI Taxonomy" id="35755"/>
    <lineage>
        <taxon>Bacteria</taxon>
        <taxon>Bacillati</taxon>
        <taxon>Actinomycetota</taxon>
        <taxon>Actinomycetes</taxon>
        <taxon>Mycobacteriales</taxon>
        <taxon>Corynebacteriaceae</taxon>
        <taxon>Corynebacterium</taxon>
    </lineage>
</organism>
<evidence type="ECO:0000256" key="9">
    <source>
        <dbReference type="HAMAP-Rule" id="MF_00024"/>
    </source>
</evidence>
<keyword evidence="4 9" id="KW-1003">Cell membrane</keyword>
<evidence type="ECO:0000313" key="10">
    <source>
        <dbReference type="EMBL" id="VEH06822.1"/>
    </source>
</evidence>
<dbReference type="GO" id="GO:0048472">
    <property type="term" value="F:threonine-phosphate decarboxylase activity"/>
    <property type="evidence" value="ECO:0007669"/>
    <property type="project" value="InterPro"/>
</dbReference>
<dbReference type="Proteomes" id="UP000271380">
    <property type="component" value="Chromosome"/>
</dbReference>
<dbReference type="PANTHER" id="PTHR34308">
    <property type="entry name" value="COBALAMIN BIOSYNTHESIS PROTEIN CBIB"/>
    <property type="match status" value="1"/>
</dbReference>
<name>A0AB38VSW1_9CORY</name>
<dbReference type="GO" id="GO:0015420">
    <property type="term" value="F:ABC-type vitamin B12 transporter activity"/>
    <property type="evidence" value="ECO:0007669"/>
    <property type="project" value="UniProtKB-UniRule"/>
</dbReference>
<dbReference type="RefSeq" id="WP_126316825.1">
    <property type="nucleotide sequence ID" value="NZ_LR134377.1"/>
</dbReference>
<keyword evidence="7 9" id="KW-1133">Transmembrane helix</keyword>
<comment type="subcellular location">
    <subcellularLocation>
        <location evidence="1 9">Cell membrane</location>
        <topology evidence="1 9">Multi-pass membrane protein</topology>
    </subcellularLocation>
</comment>
<reference evidence="10 11" key="1">
    <citation type="submission" date="2018-12" db="EMBL/GenBank/DDBJ databases">
        <authorList>
            <consortium name="Pathogen Informatics"/>
        </authorList>
    </citation>
    <scope>NUCLEOTIDE SEQUENCE [LARGE SCALE GENOMIC DNA]</scope>
    <source>
        <strain evidence="10 11">NCTC949</strain>
    </source>
</reference>